<organism evidence="1 2">
    <name type="scientific">Stemphylium lycopersici</name>
    <name type="common">Tomato gray leaf spot disease fungus</name>
    <name type="synonym">Thyrospora lycopersici</name>
    <dbReference type="NCBI Taxonomy" id="183478"/>
    <lineage>
        <taxon>Eukaryota</taxon>
        <taxon>Fungi</taxon>
        <taxon>Dikarya</taxon>
        <taxon>Ascomycota</taxon>
        <taxon>Pezizomycotina</taxon>
        <taxon>Dothideomycetes</taxon>
        <taxon>Pleosporomycetidae</taxon>
        <taxon>Pleosporales</taxon>
        <taxon>Pleosporineae</taxon>
        <taxon>Pleosporaceae</taxon>
        <taxon>Stemphylium</taxon>
    </lineage>
</organism>
<comment type="caution">
    <text evidence="1">The sequence shown here is derived from an EMBL/GenBank/DDBJ whole genome shotgun (WGS) entry which is preliminary data.</text>
</comment>
<dbReference type="EMBL" id="QGDH01000221">
    <property type="protein sequence ID" value="RAR02287.1"/>
    <property type="molecule type" value="Genomic_DNA"/>
</dbReference>
<gene>
    <name evidence="1" type="ORF">DDE83_008625</name>
</gene>
<evidence type="ECO:0000313" key="1">
    <source>
        <dbReference type="EMBL" id="RAR02287.1"/>
    </source>
</evidence>
<accession>A0A364MT82</accession>
<dbReference type="PANTHER" id="PTHR38846:SF1">
    <property type="entry name" value="C3H1-TYPE DOMAIN-CONTAINING PROTEIN"/>
    <property type="match status" value="1"/>
</dbReference>
<dbReference type="Proteomes" id="UP000249619">
    <property type="component" value="Unassembled WGS sequence"/>
</dbReference>
<evidence type="ECO:0000313" key="2">
    <source>
        <dbReference type="Proteomes" id="UP000249619"/>
    </source>
</evidence>
<proteinExistence type="predicted"/>
<reference evidence="2" key="1">
    <citation type="submission" date="2018-05" db="EMBL/GenBank/DDBJ databases">
        <title>Draft genome sequence of Stemphylium lycopersici strain CIDEFI 213.</title>
        <authorList>
            <person name="Medina R."/>
            <person name="Franco M.E.E."/>
            <person name="Lucentini C.G."/>
            <person name="Saparrat M.C.N."/>
            <person name="Balatti P.A."/>
        </authorList>
    </citation>
    <scope>NUCLEOTIDE SEQUENCE [LARGE SCALE GENOMIC DNA]</scope>
    <source>
        <strain evidence="2">CIDEFI 213</strain>
    </source>
</reference>
<protein>
    <submittedName>
        <fullName evidence="1">Uncharacterized protein</fullName>
    </submittedName>
</protein>
<dbReference type="PANTHER" id="PTHR38846">
    <property type="entry name" value="C3H1-TYPE DOMAIN-CONTAINING PROTEIN"/>
    <property type="match status" value="1"/>
</dbReference>
<dbReference type="AlphaFoldDB" id="A0A364MT82"/>
<dbReference type="STRING" id="183478.A0A364MT82"/>
<keyword evidence="2" id="KW-1185">Reference proteome</keyword>
<sequence>MSTKADVLSPKAGIELGQESWTVLDKGGNGPVGVTASRNTTHQATPNLCPFWLEFPRFDPDAEAPFVTEFEKLANLMCWSAKMRQKQLTKALAAEIEFHGGNLSRLERWQSLCSEVGVGSEPASITQCKKALQSRFVNLFNLVDHRRNRSIQVVCFSSFKHLYEDIRNTGKFPRDCAKRDGCMKALLRRV</sequence>
<name>A0A364MT82_STELY</name>